<evidence type="ECO:0000256" key="2">
    <source>
        <dbReference type="SAM" id="SignalP"/>
    </source>
</evidence>
<evidence type="ECO:0000313" key="4">
    <source>
        <dbReference type="Proteomes" id="UP000054564"/>
    </source>
</evidence>
<sequence length="136" mass="15534">MRFMNCLGFLVMLLIQSEIILSSFVCNDQSKPKDKQGFCGRRRYESDKQDTGLPPENGRPYLTIRAARDKDNNWTCRNLRIGDKLLEDTWCCNAIPTNNVEPATYEHIHSICYGRGHVGRDNRGAGPHPPRSILKL</sequence>
<organism evidence="3 4">
    <name type="scientific">Puccinia striiformis f. sp. tritici PST-78</name>
    <dbReference type="NCBI Taxonomy" id="1165861"/>
    <lineage>
        <taxon>Eukaryota</taxon>
        <taxon>Fungi</taxon>
        <taxon>Dikarya</taxon>
        <taxon>Basidiomycota</taxon>
        <taxon>Pucciniomycotina</taxon>
        <taxon>Pucciniomycetes</taxon>
        <taxon>Pucciniales</taxon>
        <taxon>Pucciniaceae</taxon>
        <taxon>Puccinia</taxon>
    </lineage>
</organism>
<name>A0A0L0VZ73_9BASI</name>
<evidence type="ECO:0008006" key="5">
    <source>
        <dbReference type="Google" id="ProtNLM"/>
    </source>
</evidence>
<keyword evidence="2" id="KW-0732">Signal</keyword>
<evidence type="ECO:0000313" key="3">
    <source>
        <dbReference type="EMBL" id="KNF04576.1"/>
    </source>
</evidence>
<keyword evidence="4" id="KW-1185">Reference proteome</keyword>
<dbReference type="Proteomes" id="UP000054564">
    <property type="component" value="Unassembled WGS sequence"/>
</dbReference>
<gene>
    <name evidence="3" type="ORF">PSTG_02486</name>
</gene>
<feature type="chain" id="PRO_5005550158" description="Secreted protein" evidence="2">
    <location>
        <begin position="23"/>
        <end position="136"/>
    </location>
</feature>
<accession>A0A0L0VZ73</accession>
<dbReference type="AlphaFoldDB" id="A0A0L0VZ73"/>
<feature type="compositionally biased region" description="Basic and acidic residues" evidence="1">
    <location>
        <begin position="30"/>
        <end position="50"/>
    </location>
</feature>
<dbReference type="EMBL" id="AJIL01000012">
    <property type="protein sequence ID" value="KNF04576.1"/>
    <property type="molecule type" value="Genomic_DNA"/>
</dbReference>
<feature type="signal peptide" evidence="2">
    <location>
        <begin position="1"/>
        <end position="22"/>
    </location>
</feature>
<proteinExistence type="predicted"/>
<dbReference type="OrthoDB" id="2495554at2759"/>
<feature type="region of interest" description="Disordered" evidence="1">
    <location>
        <begin position="29"/>
        <end position="60"/>
    </location>
</feature>
<protein>
    <recommendedName>
        <fullName evidence="5">Secreted protein</fullName>
    </recommendedName>
</protein>
<reference evidence="4" key="1">
    <citation type="submission" date="2014-03" db="EMBL/GenBank/DDBJ databases">
        <title>The Genome Sequence of Puccinia striiformis f. sp. tritici PST-78.</title>
        <authorList>
            <consortium name="The Broad Institute Genome Sequencing Platform"/>
            <person name="Cuomo C."/>
            <person name="Hulbert S."/>
            <person name="Chen X."/>
            <person name="Walker B."/>
            <person name="Young S.K."/>
            <person name="Zeng Q."/>
            <person name="Gargeya S."/>
            <person name="Fitzgerald M."/>
            <person name="Haas B."/>
            <person name="Abouelleil A."/>
            <person name="Alvarado L."/>
            <person name="Arachchi H.M."/>
            <person name="Berlin A.M."/>
            <person name="Chapman S.B."/>
            <person name="Goldberg J."/>
            <person name="Griggs A."/>
            <person name="Gujja S."/>
            <person name="Hansen M."/>
            <person name="Howarth C."/>
            <person name="Imamovic A."/>
            <person name="Larimer J."/>
            <person name="McCowan C."/>
            <person name="Montmayeur A."/>
            <person name="Murphy C."/>
            <person name="Neiman D."/>
            <person name="Pearson M."/>
            <person name="Priest M."/>
            <person name="Roberts A."/>
            <person name="Saif S."/>
            <person name="Shea T."/>
            <person name="Sisk P."/>
            <person name="Sykes S."/>
            <person name="Wortman J."/>
            <person name="Nusbaum C."/>
            <person name="Birren B."/>
        </authorList>
    </citation>
    <scope>NUCLEOTIDE SEQUENCE [LARGE SCALE GENOMIC DNA]</scope>
    <source>
        <strain evidence="4">race PST-78</strain>
    </source>
</reference>
<evidence type="ECO:0000256" key="1">
    <source>
        <dbReference type="SAM" id="MobiDB-lite"/>
    </source>
</evidence>
<comment type="caution">
    <text evidence="3">The sequence shown here is derived from an EMBL/GenBank/DDBJ whole genome shotgun (WGS) entry which is preliminary data.</text>
</comment>